<name>A0ACC0X4V5_9ROSI</name>
<dbReference type="Proteomes" id="UP001163603">
    <property type="component" value="Chromosome 15"/>
</dbReference>
<proteinExistence type="predicted"/>
<dbReference type="EMBL" id="CM047750">
    <property type="protein sequence ID" value="KAJ0008324.1"/>
    <property type="molecule type" value="Genomic_DNA"/>
</dbReference>
<accession>A0ACC0X4V5</accession>
<keyword evidence="2" id="KW-1185">Reference proteome</keyword>
<evidence type="ECO:0000313" key="1">
    <source>
        <dbReference type="EMBL" id="KAJ0008324.1"/>
    </source>
</evidence>
<protein>
    <submittedName>
        <fullName evidence="1">Uncharacterized protein</fullName>
    </submittedName>
</protein>
<sequence>MPKHLQKSLKKCLSKLKKCPSNIQLQYSSSFSTSKNWVLSSCKHPKTLSFAVYCDRNDNSSSNDNNNKNDGAATLSDIDRFLYENFKSLYLNDEDDNKKKEECDGDKIPNWALFDSPPRIRQASHRFFVAPGFSGSLIEEARNSFTNYEDMGGSTSTSTSTTALNDHSSNVSTDSKYLKLPGDSITILRYSPSPYGDFQRSMQEMVEARLQHQATVDWDFLEELLFFYVRLNEKKSYKFILRAFVDLVVGLRQNSNKIPARPRHDF</sequence>
<reference evidence="2" key="1">
    <citation type="journal article" date="2023" name="G3 (Bethesda)">
        <title>Genome assembly and association tests identify interacting loci associated with vigor, precocity, and sex in interspecific pistachio rootstocks.</title>
        <authorList>
            <person name="Palmer W."/>
            <person name="Jacygrad E."/>
            <person name="Sagayaradj S."/>
            <person name="Cavanaugh K."/>
            <person name="Han R."/>
            <person name="Bertier L."/>
            <person name="Beede B."/>
            <person name="Kafkas S."/>
            <person name="Golino D."/>
            <person name="Preece J."/>
            <person name="Michelmore R."/>
        </authorList>
    </citation>
    <scope>NUCLEOTIDE SEQUENCE [LARGE SCALE GENOMIC DNA]</scope>
</reference>
<organism evidence="1 2">
    <name type="scientific">Pistacia integerrima</name>
    <dbReference type="NCBI Taxonomy" id="434235"/>
    <lineage>
        <taxon>Eukaryota</taxon>
        <taxon>Viridiplantae</taxon>
        <taxon>Streptophyta</taxon>
        <taxon>Embryophyta</taxon>
        <taxon>Tracheophyta</taxon>
        <taxon>Spermatophyta</taxon>
        <taxon>Magnoliopsida</taxon>
        <taxon>eudicotyledons</taxon>
        <taxon>Gunneridae</taxon>
        <taxon>Pentapetalae</taxon>
        <taxon>rosids</taxon>
        <taxon>malvids</taxon>
        <taxon>Sapindales</taxon>
        <taxon>Anacardiaceae</taxon>
        <taxon>Pistacia</taxon>
    </lineage>
</organism>
<gene>
    <name evidence="1" type="ORF">Pint_29869</name>
</gene>
<evidence type="ECO:0000313" key="2">
    <source>
        <dbReference type="Proteomes" id="UP001163603"/>
    </source>
</evidence>
<comment type="caution">
    <text evidence="1">The sequence shown here is derived from an EMBL/GenBank/DDBJ whole genome shotgun (WGS) entry which is preliminary data.</text>
</comment>